<organism evidence="3 4">
    <name type="scientific">Sphingosinicella xenopeptidilytica</name>
    <dbReference type="NCBI Taxonomy" id="364098"/>
    <lineage>
        <taxon>Bacteria</taxon>
        <taxon>Pseudomonadati</taxon>
        <taxon>Pseudomonadota</taxon>
        <taxon>Alphaproteobacteria</taxon>
        <taxon>Sphingomonadales</taxon>
        <taxon>Sphingosinicellaceae</taxon>
        <taxon>Sphingosinicella</taxon>
    </lineage>
</organism>
<comment type="caution">
    <text evidence="3">The sequence shown here is derived from an EMBL/GenBank/DDBJ whole genome shotgun (WGS) entry which is preliminary data.</text>
</comment>
<evidence type="ECO:0000256" key="1">
    <source>
        <dbReference type="SAM" id="Coils"/>
    </source>
</evidence>
<dbReference type="RefSeq" id="WP_381494325.1">
    <property type="nucleotide sequence ID" value="NZ_JBHTIK010000015.1"/>
</dbReference>
<dbReference type="PROSITE" id="PS51708">
    <property type="entry name" value="CHAD"/>
    <property type="match status" value="1"/>
</dbReference>
<dbReference type="PANTHER" id="PTHR39339:SF1">
    <property type="entry name" value="CHAD DOMAIN-CONTAINING PROTEIN"/>
    <property type="match status" value="1"/>
</dbReference>
<name>A0ABW3C9W0_SPHXN</name>
<feature type="coiled-coil region" evidence="1">
    <location>
        <begin position="229"/>
        <end position="256"/>
    </location>
</feature>
<dbReference type="InterPro" id="IPR007899">
    <property type="entry name" value="CHAD_dom"/>
</dbReference>
<accession>A0ABW3C9W0</accession>
<dbReference type="InterPro" id="IPR038186">
    <property type="entry name" value="CHAD_dom_sf"/>
</dbReference>
<dbReference type="SMART" id="SM00880">
    <property type="entry name" value="CHAD"/>
    <property type="match status" value="1"/>
</dbReference>
<evidence type="ECO:0000259" key="2">
    <source>
        <dbReference type="PROSITE" id="PS51708"/>
    </source>
</evidence>
<sequence>MAYRFAPGDAGIEAALRRIAAEQLDGALAALASADADLERSVHSVRTATKRIRALLRLLRAVFPGYSEANAALRTLAARLADVREAQVLLATFDSVAAESGGKTLAAFRTELEADEQAAALRVRGAVLDETRARLLALRAAAGEWRLERDGFGALRKGLRRTCRKATALMDEAAGGDIEAFHEWRKHIKDHGFQVRLLHDIDSGLGARGEMLGRLGNLLGEQHDLCALEARLHDRKEKALRRLEKAATERRHALEKEALKLGAVLFEEPCKARLRRWERAWGGWRDAA</sequence>
<gene>
    <name evidence="3" type="ORF">ACFQ00_18295</name>
</gene>
<dbReference type="Gene3D" id="1.40.20.10">
    <property type="entry name" value="CHAD domain"/>
    <property type="match status" value="1"/>
</dbReference>
<evidence type="ECO:0000313" key="3">
    <source>
        <dbReference type="EMBL" id="MFD0850292.1"/>
    </source>
</evidence>
<keyword evidence="4" id="KW-1185">Reference proteome</keyword>
<feature type="domain" description="CHAD" evidence="2">
    <location>
        <begin position="9"/>
        <end position="273"/>
    </location>
</feature>
<protein>
    <submittedName>
        <fullName evidence="3">CHAD domain-containing protein</fullName>
    </submittedName>
</protein>
<dbReference type="EMBL" id="JBHTIK010000015">
    <property type="protein sequence ID" value="MFD0850292.1"/>
    <property type="molecule type" value="Genomic_DNA"/>
</dbReference>
<dbReference type="Proteomes" id="UP001597124">
    <property type="component" value="Unassembled WGS sequence"/>
</dbReference>
<evidence type="ECO:0000313" key="4">
    <source>
        <dbReference type="Proteomes" id="UP001597124"/>
    </source>
</evidence>
<dbReference type="Pfam" id="PF05235">
    <property type="entry name" value="CHAD"/>
    <property type="match status" value="1"/>
</dbReference>
<reference evidence="4" key="1">
    <citation type="journal article" date="2019" name="Int. J. Syst. Evol. Microbiol.">
        <title>The Global Catalogue of Microorganisms (GCM) 10K type strain sequencing project: providing services to taxonomists for standard genome sequencing and annotation.</title>
        <authorList>
            <consortium name="The Broad Institute Genomics Platform"/>
            <consortium name="The Broad Institute Genome Sequencing Center for Infectious Disease"/>
            <person name="Wu L."/>
            <person name="Ma J."/>
        </authorList>
    </citation>
    <scope>NUCLEOTIDE SEQUENCE [LARGE SCALE GENOMIC DNA]</scope>
    <source>
        <strain evidence="4">CCUG 52537</strain>
    </source>
</reference>
<proteinExistence type="predicted"/>
<keyword evidence="1" id="KW-0175">Coiled coil</keyword>
<dbReference type="PANTHER" id="PTHR39339">
    <property type="entry name" value="SLR1444 PROTEIN"/>
    <property type="match status" value="1"/>
</dbReference>